<name>A0A8H7CXD4_9AGAR</name>
<evidence type="ECO:0000313" key="2">
    <source>
        <dbReference type="Proteomes" id="UP000623467"/>
    </source>
</evidence>
<comment type="caution">
    <text evidence="1">The sequence shown here is derived from an EMBL/GenBank/DDBJ whole genome shotgun (WGS) entry which is preliminary data.</text>
</comment>
<dbReference type="OrthoDB" id="3138711at2759"/>
<evidence type="ECO:0000313" key="1">
    <source>
        <dbReference type="EMBL" id="KAF7350863.1"/>
    </source>
</evidence>
<accession>A0A8H7CXD4</accession>
<dbReference type="Proteomes" id="UP000623467">
    <property type="component" value="Unassembled WGS sequence"/>
</dbReference>
<protein>
    <submittedName>
        <fullName evidence="1">Uncharacterized protein</fullName>
    </submittedName>
</protein>
<reference evidence="1" key="1">
    <citation type="submission" date="2020-05" db="EMBL/GenBank/DDBJ databases">
        <title>Mycena genomes resolve the evolution of fungal bioluminescence.</title>
        <authorList>
            <person name="Tsai I.J."/>
        </authorList>
    </citation>
    <scope>NUCLEOTIDE SEQUENCE</scope>
    <source>
        <strain evidence="1">160909Yilan</strain>
    </source>
</reference>
<keyword evidence="2" id="KW-1185">Reference proteome</keyword>
<proteinExistence type="predicted"/>
<organism evidence="1 2">
    <name type="scientific">Mycena sanguinolenta</name>
    <dbReference type="NCBI Taxonomy" id="230812"/>
    <lineage>
        <taxon>Eukaryota</taxon>
        <taxon>Fungi</taxon>
        <taxon>Dikarya</taxon>
        <taxon>Basidiomycota</taxon>
        <taxon>Agaricomycotina</taxon>
        <taxon>Agaricomycetes</taxon>
        <taxon>Agaricomycetidae</taxon>
        <taxon>Agaricales</taxon>
        <taxon>Marasmiineae</taxon>
        <taxon>Mycenaceae</taxon>
        <taxon>Mycena</taxon>
    </lineage>
</organism>
<dbReference type="EMBL" id="JACAZH010000014">
    <property type="protein sequence ID" value="KAF7350863.1"/>
    <property type="molecule type" value="Genomic_DNA"/>
</dbReference>
<dbReference type="AlphaFoldDB" id="A0A8H7CXD4"/>
<gene>
    <name evidence="1" type="ORF">MSAN_01648400</name>
</gene>
<sequence length="151" mass="16469">MDIADSRSIPNIRDSCALGVDVVRKFVQSGWTPRDIRTLVPGRWSSSTSPFLEPLKSSDNRKSVIGLQASDVCLELTAAKITVAVNRTEVMTVHGGSTPTVTMKIFSKFYIFRGVASLISWGNWIEALASSNKLTRAPQLTGICSQLGIRI</sequence>